<evidence type="ECO:0000256" key="8">
    <source>
        <dbReference type="ARBA" id="ARBA00023136"/>
    </source>
</evidence>
<accession>A0A024LQQ7</accession>
<evidence type="ECO:0000256" key="5">
    <source>
        <dbReference type="ARBA" id="ARBA00022781"/>
    </source>
</evidence>
<dbReference type="CDD" id="cd06503">
    <property type="entry name" value="ATP-synt_Fo_b"/>
    <property type="match status" value="1"/>
</dbReference>
<keyword evidence="2 13" id="KW-0813">Transport</keyword>
<comment type="function">
    <text evidence="10 13">F(1)F(0) ATP synthase produces ATP from ADP in the presence of a proton or sodium gradient. F-type ATPases consist of two structural domains, F(1) containing the extramembraneous catalytic core and F(0) containing the membrane proton channel, linked together by a central stalk and a peripheral stalk. During catalysis, ATP synthesis in the catalytic domain of F(1) is coupled via a rotary mechanism of the central stalk subunits to proton translocation.</text>
</comment>
<dbReference type="GO" id="GO:0005886">
    <property type="term" value="C:plasma membrane"/>
    <property type="evidence" value="ECO:0007669"/>
    <property type="project" value="UniProtKB-SubCell"/>
</dbReference>
<dbReference type="NCBIfam" id="NF006611">
    <property type="entry name" value="PRK09173.1"/>
    <property type="match status" value="1"/>
</dbReference>
<reference evidence="16" key="2">
    <citation type="submission" date="2014-05" db="EMBL/GenBank/DDBJ databases">
        <title>Genome sequencing of Bartonella spp. isolated from human blood.</title>
        <authorList>
            <person name="Raoult D."/>
        </authorList>
    </citation>
    <scope>NUCLEOTIDE SEQUENCE</scope>
    <source>
        <strain evidence="16">MVT06</strain>
    </source>
</reference>
<evidence type="ECO:0000256" key="6">
    <source>
        <dbReference type="ARBA" id="ARBA00022989"/>
    </source>
</evidence>
<keyword evidence="3 13" id="KW-0138">CF(0)</keyword>
<feature type="coiled-coil region" evidence="15">
    <location>
        <begin position="35"/>
        <end position="76"/>
    </location>
</feature>
<dbReference type="AlphaFoldDB" id="A0A024LQQ7"/>
<dbReference type="HAMAP" id="MF_01398">
    <property type="entry name" value="ATP_synth_b_bprime"/>
    <property type="match status" value="1"/>
</dbReference>
<dbReference type="InterPro" id="IPR002146">
    <property type="entry name" value="ATP_synth_b/b'su_bac/chlpt"/>
</dbReference>
<dbReference type="GO" id="GO:0045259">
    <property type="term" value="C:proton-transporting ATP synthase complex"/>
    <property type="evidence" value="ECO:0007669"/>
    <property type="project" value="UniProtKB-KW"/>
</dbReference>
<evidence type="ECO:0000256" key="14">
    <source>
        <dbReference type="RuleBase" id="RU003848"/>
    </source>
</evidence>
<evidence type="ECO:0000256" key="12">
    <source>
        <dbReference type="ARBA" id="ARBA00025830"/>
    </source>
</evidence>
<gene>
    <name evidence="16" type="primary">atpF2</name>
    <name evidence="13" type="synonym">atpF</name>
    <name evidence="16" type="ORF">BN1046_00705</name>
</gene>
<sequence>MTDTFWAFIGLVLFLALLVYFKVPTMVARSLDMRTKRITDELDEALRLREEAQEILAECQRKCVEAEKNAQEIIASAKNEVSVIVAEARTKTEEYVKNRKKMVEQKIAQAEADAIRVVSLSAIDLAISSSRTLINKELDFKESKDLIEKSLTKESLSKMKEYLN</sequence>
<evidence type="ECO:0000256" key="1">
    <source>
        <dbReference type="ARBA" id="ARBA00004377"/>
    </source>
</evidence>
<evidence type="ECO:0000256" key="2">
    <source>
        <dbReference type="ARBA" id="ARBA00022448"/>
    </source>
</evidence>
<keyword evidence="9 13" id="KW-0066">ATP synthesis</keyword>
<evidence type="ECO:0000256" key="10">
    <source>
        <dbReference type="ARBA" id="ARBA00025198"/>
    </source>
</evidence>
<name>A0A024LQQ7_9HYPH</name>
<evidence type="ECO:0000256" key="11">
    <source>
        <dbReference type="ARBA" id="ARBA00025614"/>
    </source>
</evidence>
<keyword evidence="4 13" id="KW-0812">Transmembrane</keyword>
<organism evidence="16">
    <name type="scientific">Bartonella schoenbuchensis</name>
    <dbReference type="NCBI Taxonomy" id="165694"/>
    <lineage>
        <taxon>Bacteria</taxon>
        <taxon>Pseudomonadati</taxon>
        <taxon>Pseudomonadota</taxon>
        <taxon>Alphaproteobacteria</taxon>
        <taxon>Hyphomicrobiales</taxon>
        <taxon>Bartonellaceae</taxon>
        <taxon>Bartonella</taxon>
    </lineage>
</organism>
<evidence type="ECO:0000256" key="15">
    <source>
        <dbReference type="SAM" id="Coils"/>
    </source>
</evidence>
<evidence type="ECO:0000256" key="3">
    <source>
        <dbReference type="ARBA" id="ARBA00022547"/>
    </source>
</evidence>
<comment type="function">
    <text evidence="11">Component of the F(0) channel, it forms part of the peripheral stalk, linking F(1) to F(0). The b'-subunit is a diverged and duplicated form of b found in plants and photosynthetic bacteria.</text>
</comment>
<dbReference type="GO" id="GO:0046933">
    <property type="term" value="F:proton-transporting ATP synthase activity, rotational mechanism"/>
    <property type="evidence" value="ECO:0007669"/>
    <property type="project" value="UniProtKB-UniRule"/>
</dbReference>
<proteinExistence type="inferred from homology"/>
<evidence type="ECO:0000256" key="4">
    <source>
        <dbReference type="ARBA" id="ARBA00022692"/>
    </source>
</evidence>
<dbReference type="Pfam" id="PF00430">
    <property type="entry name" value="ATP-synt_B"/>
    <property type="match status" value="1"/>
</dbReference>
<keyword evidence="13" id="KW-1003">Cell membrane</keyword>
<evidence type="ECO:0000256" key="13">
    <source>
        <dbReference type="HAMAP-Rule" id="MF_01398"/>
    </source>
</evidence>
<evidence type="ECO:0000256" key="7">
    <source>
        <dbReference type="ARBA" id="ARBA00023065"/>
    </source>
</evidence>
<evidence type="ECO:0000313" key="16">
    <source>
        <dbReference type="EMBL" id="CDP79802.1"/>
    </source>
</evidence>
<comment type="subcellular location">
    <subcellularLocation>
        <location evidence="1">Cell inner membrane</location>
        <topology evidence="1">Single-pass membrane protein</topology>
    </subcellularLocation>
    <subcellularLocation>
        <location evidence="13">Cell membrane</location>
        <topology evidence="13">Single-pass membrane protein</topology>
    </subcellularLocation>
</comment>
<reference evidence="16" key="1">
    <citation type="submission" date="2013-11" db="EMBL/GenBank/DDBJ databases">
        <authorList>
            <person name="GENOMES U."/>
        </authorList>
    </citation>
    <scope>NUCLEOTIDE SEQUENCE</scope>
    <source>
        <strain evidence="16">MVT06</strain>
    </source>
</reference>
<keyword evidence="15" id="KW-0175">Coiled coil</keyword>
<protein>
    <recommendedName>
        <fullName evidence="13">ATP synthase subunit b</fullName>
    </recommendedName>
    <alternativeName>
        <fullName evidence="13">ATP synthase F(0) sector subunit b</fullName>
    </alternativeName>
    <alternativeName>
        <fullName evidence="13">ATPase subunit I</fullName>
    </alternativeName>
    <alternativeName>
        <fullName evidence="13">F-type ATPase subunit b</fullName>
        <shortName evidence="13">F-ATPase subunit b</shortName>
    </alternativeName>
</protein>
<keyword evidence="7 13" id="KW-0406">Ion transport</keyword>
<keyword evidence="6 13" id="KW-1133">Transmembrane helix</keyword>
<comment type="similarity">
    <text evidence="13 14">Belongs to the ATPase B chain family.</text>
</comment>
<dbReference type="EMBL" id="HG977196">
    <property type="protein sequence ID" value="CDP79802.1"/>
    <property type="molecule type" value="Genomic_DNA"/>
</dbReference>
<keyword evidence="5 13" id="KW-0375">Hydrogen ion transport</keyword>
<keyword evidence="8 13" id="KW-0472">Membrane</keyword>
<feature type="transmembrane region" description="Helical" evidence="13">
    <location>
        <begin position="6"/>
        <end position="28"/>
    </location>
</feature>
<comment type="subunit">
    <text evidence="12 13">F-type ATPases have 2 components, F(1) - the catalytic core - and F(0) - the membrane proton channel. F(1) has five subunits: alpha(3), beta(3), gamma(1), delta(1), epsilon(1). F(0) has three main subunits: a(1), b(2) and c(10-14). The alpha and beta chains form an alternating ring which encloses part of the gamma chain. F(1) is attached to F(0) by a central stalk formed by the gamma and epsilon chains, while a peripheral stalk is formed by the delta and b chains.</text>
</comment>
<evidence type="ECO:0000256" key="9">
    <source>
        <dbReference type="ARBA" id="ARBA00023310"/>
    </source>
</evidence>